<organism evidence="1 2">
    <name type="scientific">Brevibacillus agri</name>
    <dbReference type="NCBI Taxonomy" id="51101"/>
    <lineage>
        <taxon>Bacteria</taxon>
        <taxon>Bacillati</taxon>
        <taxon>Bacillota</taxon>
        <taxon>Bacilli</taxon>
        <taxon>Bacillales</taxon>
        <taxon>Paenibacillaceae</taxon>
        <taxon>Brevibacillus</taxon>
    </lineage>
</organism>
<comment type="caution">
    <text evidence="1">The sequence shown here is derived from an EMBL/GenBank/DDBJ whole genome shotgun (WGS) entry which is preliminary data.</text>
</comment>
<evidence type="ECO:0000313" key="1">
    <source>
        <dbReference type="EMBL" id="GED24757.1"/>
    </source>
</evidence>
<reference evidence="1 2" key="1">
    <citation type="submission" date="2019-06" db="EMBL/GenBank/DDBJ databases">
        <title>Whole genome shotgun sequence of Brevibacillus agri NBRC 15538.</title>
        <authorList>
            <person name="Hosoyama A."/>
            <person name="Uohara A."/>
            <person name="Ohji S."/>
            <person name="Ichikawa N."/>
        </authorList>
    </citation>
    <scope>NUCLEOTIDE SEQUENCE [LARGE SCALE GENOMIC DNA]</scope>
    <source>
        <strain evidence="1 2">NBRC 15538</strain>
    </source>
</reference>
<accession>A0ABQ0SLK3</accession>
<dbReference type="RefSeq" id="WP_141333629.1">
    <property type="nucleotide sequence ID" value="NZ_BJOD01000008.1"/>
</dbReference>
<name>A0ABQ0SLK3_9BACL</name>
<keyword evidence="2" id="KW-1185">Reference proteome</keyword>
<sequence length="68" mass="7385">MLPVGSDGVTRCVTLMERHGLQGEALHALLERTKVAGRRSTRSIDINRHGPVIPSRTAWALTQAPRAA</sequence>
<dbReference type="EMBL" id="BJOD01000008">
    <property type="protein sequence ID" value="GED24757.1"/>
    <property type="molecule type" value="Genomic_DNA"/>
</dbReference>
<gene>
    <name evidence="1" type="ORF">BAG01nite_08590</name>
</gene>
<evidence type="ECO:0000313" key="2">
    <source>
        <dbReference type="Proteomes" id="UP000317180"/>
    </source>
</evidence>
<protein>
    <submittedName>
        <fullName evidence="1">Uncharacterized protein</fullName>
    </submittedName>
</protein>
<proteinExistence type="predicted"/>
<dbReference type="GeneID" id="82811801"/>
<dbReference type="Proteomes" id="UP000317180">
    <property type="component" value="Unassembled WGS sequence"/>
</dbReference>